<accession>A0A6A5ZVJ0</accession>
<gene>
    <name evidence="3" type="ORF">P153DRAFT_391440</name>
</gene>
<feature type="compositionally biased region" description="Polar residues" evidence="2">
    <location>
        <begin position="68"/>
        <end position="84"/>
    </location>
</feature>
<dbReference type="GeneID" id="54411500"/>
<dbReference type="Proteomes" id="UP000799771">
    <property type="component" value="Unassembled WGS sequence"/>
</dbReference>
<name>A0A6A5ZVJ0_9PLEO</name>
<evidence type="ECO:0000313" key="3">
    <source>
        <dbReference type="EMBL" id="KAF2123600.1"/>
    </source>
</evidence>
<keyword evidence="4" id="KW-1185">Reference proteome</keyword>
<dbReference type="RefSeq" id="XP_033517994.1">
    <property type="nucleotide sequence ID" value="XM_033671068.1"/>
</dbReference>
<proteinExistence type="predicted"/>
<organism evidence="3 4">
    <name type="scientific">Dothidotthia symphoricarpi CBS 119687</name>
    <dbReference type="NCBI Taxonomy" id="1392245"/>
    <lineage>
        <taxon>Eukaryota</taxon>
        <taxon>Fungi</taxon>
        <taxon>Dikarya</taxon>
        <taxon>Ascomycota</taxon>
        <taxon>Pezizomycotina</taxon>
        <taxon>Dothideomycetes</taxon>
        <taxon>Pleosporomycetidae</taxon>
        <taxon>Pleosporales</taxon>
        <taxon>Dothidotthiaceae</taxon>
        <taxon>Dothidotthia</taxon>
    </lineage>
</organism>
<reference evidence="3" key="1">
    <citation type="journal article" date="2020" name="Stud. Mycol.">
        <title>101 Dothideomycetes genomes: a test case for predicting lifestyles and emergence of pathogens.</title>
        <authorList>
            <person name="Haridas S."/>
            <person name="Albert R."/>
            <person name="Binder M."/>
            <person name="Bloem J."/>
            <person name="Labutti K."/>
            <person name="Salamov A."/>
            <person name="Andreopoulos B."/>
            <person name="Baker S."/>
            <person name="Barry K."/>
            <person name="Bills G."/>
            <person name="Bluhm B."/>
            <person name="Cannon C."/>
            <person name="Castanera R."/>
            <person name="Culley D."/>
            <person name="Daum C."/>
            <person name="Ezra D."/>
            <person name="Gonzalez J."/>
            <person name="Henrissat B."/>
            <person name="Kuo A."/>
            <person name="Liang C."/>
            <person name="Lipzen A."/>
            <person name="Lutzoni F."/>
            <person name="Magnuson J."/>
            <person name="Mondo S."/>
            <person name="Nolan M."/>
            <person name="Ohm R."/>
            <person name="Pangilinan J."/>
            <person name="Park H.-J."/>
            <person name="Ramirez L."/>
            <person name="Alfaro M."/>
            <person name="Sun H."/>
            <person name="Tritt A."/>
            <person name="Yoshinaga Y."/>
            <person name="Zwiers L.-H."/>
            <person name="Turgeon B."/>
            <person name="Goodwin S."/>
            <person name="Spatafora J."/>
            <person name="Crous P."/>
            <person name="Grigoriev I."/>
        </authorList>
    </citation>
    <scope>NUCLEOTIDE SEQUENCE</scope>
    <source>
        <strain evidence="3">CBS 119687</strain>
    </source>
</reference>
<evidence type="ECO:0000256" key="2">
    <source>
        <dbReference type="SAM" id="MobiDB-lite"/>
    </source>
</evidence>
<feature type="region of interest" description="Disordered" evidence="2">
    <location>
        <begin position="68"/>
        <end position="98"/>
    </location>
</feature>
<dbReference type="EMBL" id="ML977525">
    <property type="protein sequence ID" value="KAF2123600.1"/>
    <property type="molecule type" value="Genomic_DNA"/>
</dbReference>
<protein>
    <submittedName>
        <fullName evidence="3">Uncharacterized protein</fullName>
    </submittedName>
</protein>
<evidence type="ECO:0000313" key="4">
    <source>
        <dbReference type="Proteomes" id="UP000799771"/>
    </source>
</evidence>
<sequence length="199" mass="22259">MVLERYQWVFAEASLRGKSLNAFMPACSPCPTSHFALYCYVPQRDSSLNTALTMPLSLSPPRFNRTPTGVPSMSAFSPPGTQYDTPTRTRSRTVTESSTDPAVIIADLHAKLDHVTLDNQALMRENTDLRQTLGGRNALVAALENELAREREIAAQAERKVRELKMEKAGKENKVESKEEIKKEGFIGKLWHRLRKGGD</sequence>
<dbReference type="AlphaFoldDB" id="A0A6A5ZVJ0"/>
<keyword evidence="1" id="KW-0175">Coiled coil</keyword>
<feature type="coiled-coil region" evidence="1">
    <location>
        <begin position="140"/>
        <end position="181"/>
    </location>
</feature>
<evidence type="ECO:0000256" key="1">
    <source>
        <dbReference type="SAM" id="Coils"/>
    </source>
</evidence>
<feature type="compositionally biased region" description="Low complexity" evidence="2">
    <location>
        <begin position="85"/>
        <end position="98"/>
    </location>
</feature>